<evidence type="ECO:0000313" key="2">
    <source>
        <dbReference type="Proteomes" id="UP001204151"/>
    </source>
</evidence>
<dbReference type="EMBL" id="JANUGW010000029">
    <property type="protein sequence ID" value="MCS0585121.1"/>
    <property type="molecule type" value="Genomic_DNA"/>
</dbReference>
<comment type="caution">
    <text evidence="1">The sequence shown here is derived from an EMBL/GenBank/DDBJ whole genome shotgun (WGS) entry which is preliminary data.</text>
</comment>
<keyword evidence="2" id="KW-1185">Reference proteome</keyword>
<accession>A0ABT1ZZ69</accession>
<protein>
    <submittedName>
        <fullName evidence="1">Type VI secretion system baseplate subunit TssG</fullName>
    </submittedName>
</protein>
<dbReference type="PANTHER" id="PTHR35564:SF4">
    <property type="entry name" value="CYTOPLASMIC PROTEIN"/>
    <property type="match status" value="1"/>
</dbReference>
<organism evidence="1 2">
    <name type="scientific">Massilia pinisoli</name>
    <dbReference type="NCBI Taxonomy" id="1772194"/>
    <lineage>
        <taxon>Bacteria</taxon>
        <taxon>Pseudomonadati</taxon>
        <taxon>Pseudomonadota</taxon>
        <taxon>Betaproteobacteria</taxon>
        <taxon>Burkholderiales</taxon>
        <taxon>Oxalobacteraceae</taxon>
        <taxon>Telluria group</taxon>
        <taxon>Massilia</taxon>
    </lineage>
</organism>
<dbReference type="Pfam" id="PF06996">
    <property type="entry name" value="T6SS_TssG"/>
    <property type="match status" value="1"/>
</dbReference>
<proteinExistence type="predicted"/>
<gene>
    <name evidence="1" type="primary">tssG</name>
    <name evidence="1" type="ORF">NX784_26390</name>
</gene>
<dbReference type="NCBIfam" id="TIGR03347">
    <property type="entry name" value="VI_chp_1"/>
    <property type="match status" value="1"/>
</dbReference>
<dbReference type="RefSeq" id="WP_258819651.1">
    <property type="nucleotide sequence ID" value="NZ_JANUGW010000029.1"/>
</dbReference>
<sequence>MDLIARLLAEPERFEFVQAVRLLLLALGERGIPDRVALDRHLRFPNSVALAFPPSQLEAAVRDGDTYRLTPAFMGLLGAHGALPLHVTERLLSLPDDTAEAPAARAFLDMFSTRMVALWYRAWRAYRVEHLVAGPRDAYLPMLLALAGLPACGAFAEGGVADTTLAAFAGLLRRRPVSAAVLARVLSSHFGVAVHVEEGIGHWDRLSPREQSVLGMDAWLGRRALLGARSWRPDLRVRVRIGPLDRARYDRFLPGARGARALRTLLGLFAVPTLAYDVVLVLRRADLGAVQLGPSGRRLGLDSYLFSAPAPADRADLCYELRPLDPLPALQFP</sequence>
<dbReference type="InterPro" id="IPR010732">
    <property type="entry name" value="T6SS_TssG-like"/>
</dbReference>
<reference evidence="1 2" key="1">
    <citation type="submission" date="2022-08" db="EMBL/GenBank/DDBJ databases">
        <title>Reclassification of Massilia species as members of the genera Telluria, Duganella, Pseudoduganella, Mokoshia gen. nov. and Zemynaea gen. nov. using orthogonal and non-orthogonal genome-based approaches.</title>
        <authorList>
            <person name="Bowman J.P."/>
        </authorList>
    </citation>
    <scope>NUCLEOTIDE SEQUENCE [LARGE SCALE GENOMIC DNA]</scope>
    <source>
        <strain evidence="1 2">JCM 31316</strain>
    </source>
</reference>
<evidence type="ECO:0000313" key="1">
    <source>
        <dbReference type="EMBL" id="MCS0585121.1"/>
    </source>
</evidence>
<name>A0ABT1ZZ69_9BURK</name>
<dbReference type="PANTHER" id="PTHR35564">
    <property type="match status" value="1"/>
</dbReference>
<dbReference type="Proteomes" id="UP001204151">
    <property type="component" value="Unassembled WGS sequence"/>
</dbReference>